<accession>A0A5N6PXT5</accession>
<organism evidence="2 3">
    <name type="scientific">Mikania micrantha</name>
    <name type="common">bitter vine</name>
    <dbReference type="NCBI Taxonomy" id="192012"/>
    <lineage>
        <taxon>Eukaryota</taxon>
        <taxon>Viridiplantae</taxon>
        <taxon>Streptophyta</taxon>
        <taxon>Embryophyta</taxon>
        <taxon>Tracheophyta</taxon>
        <taxon>Spermatophyta</taxon>
        <taxon>Magnoliopsida</taxon>
        <taxon>eudicotyledons</taxon>
        <taxon>Gunneridae</taxon>
        <taxon>Pentapetalae</taxon>
        <taxon>asterids</taxon>
        <taxon>campanulids</taxon>
        <taxon>Asterales</taxon>
        <taxon>Asteraceae</taxon>
        <taxon>Asteroideae</taxon>
        <taxon>Heliantheae alliance</taxon>
        <taxon>Eupatorieae</taxon>
        <taxon>Mikania</taxon>
    </lineage>
</organism>
<keyword evidence="3" id="KW-1185">Reference proteome</keyword>
<dbReference type="PANTHER" id="PTHR47718">
    <property type="entry name" value="OS01G0519700 PROTEIN"/>
    <property type="match status" value="1"/>
</dbReference>
<protein>
    <recommendedName>
        <fullName evidence="4">Protein FAR1-RELATED SEQUENCE</fullName>
    </recommendedName>
</protein>
<dbReference type="EMBL" id="SZYD01000002">
    <property type="protein sequence ID" value="KAD7117837.1"/>
    <property type="molecule type" value="Genomic_DNA"/>
</dbReference>
<feature type="region of interest" description="Disordered" evidence="1">
    <location>
        <begin position="56"/>
        <end position="82"/>
    </location>
</feature>
<dbReference type="PANTHER" id="PTHR47718:SF12">
    <property type="entry name" value="PROTEIN FAR1-RELATED SEQUENCE"/>
    <property type="match status" value="1"/>
</dbReference>
<evidence type="ECO:0008006" key="4">
    <source>
        <dbReference type="Google" id="ProtNLM"/>
    </source>
</evidence>
<dbReference type="AlphaFoldDB" id="A0A5N6PXT5"/>
<dbReference type="Proteomes" id="UP000326396">
    <property type="component" value="Linkage Group LG10"/>
</dbReference>
<comment type="caution">
    <text evidence="2">The sequence shown here is derived from an EMBL/GenBank/DDBJ whole genome shotgun (WGS) entry which is preliminary data.</text>
</comment>
<evidence type="ECO:0000313" key="3">
    <source>
        <dbReference type="Proteomes" id="UP000326396"/>
    </source>
</evidence>
<evidence type="ECO:0000313" key="2">
    <source>
        <dbReference type="EMBL" id="KAD7117837.1"/>
    </source>
</evidence>
<name>A0A5N6PXT5_9ASTR</name>
<sequence length="238" mass="27713">MDSIIEVNTFDSLIERYEEQSFMLSDIEAIPLNDGIRLDDDDVYVPMPFIYENCNEQPSNSDVADVDDTEEHPISNDVTTTEEPTGLTRVVEEDVQGCHTFLTPNGTKVWCPNQDRDTKPTVGATYSCWSDVIRMYKNYAECYSFSVRVGQTKKNKNDQVTHKYLRCNKARRPQSNWDSQLLLDRLRDRVKNLPDFYFDFSVVKGELRHVFWAAEILKKNYEFFGDVLAFDATYYTNK</sequence>
<reference evidence="2 3" key="1">
    <citation type="submission" date="2019-05" db="EMBL/GenBank/DDBJ databases">
        <title>Mikania micrantha, genome provides insights into the molecular mechanism of rapid growth.</title>
        <authorList>
            <person name="Liu B."/>
        </authorList>
    </citation>
    <scope>NUCLEOTIDE SEQUENCE [LARGE SCALE GENOMIC DNA]</scope>
    <source>
        <strain evidence="2">NLD-2019</strain>
        <tissue evidence="2">Leaf</tissue>
    </source>
</reference>
<gene>
    <name evidence="2" type="ORF">E3N88_05105</name>
</gene>
<proteinExistence type="predicted"/>
<evidence type="ECO:0000256" key="1">
    <source>
        <dbReference type="SAM" id="MobiDB-lite"/>
    </source>
</evidence>